<evidence type="ECO:0000313" key="2">
    <source>
        <dbReference type="EMBL" id="MBP2024158.1"/>
    </source>
</evidence>
<keyword evidence="1" id="KW-0472">Membrane</keyword>
<feature type="transmembrane region" description="Helical" evidence="1">
    <location>
        <begin position="20"/>
        <end position="41"/>
    </location>
</feature>
<name>A0ABS4K8S4_9CLOT</name>
<comment type="caution">
    <text evidence="2">The sequence shown here is derived from an EMBL/GenBank/DDBJ whole genome shotgun (WGS) entry which is preliminary data.</text>
</comment>
<accession>A0ABS4K8S4</accession>
<feature type="transmembrane region" description="Helical" evidence="1">
    <location>
        <begin position="47"/>
        <end position="67"/>
    </location>
</feature>
<dbReference type="RefSeq" id="WP_021281546.1">
    <property type="nucleotide sequence ID" value="NZ_JAGGLL010000052.1"/>
</dbReference>
<dbReference type="Proteomes" id="UP001519308">
    <property type="component" value="Unassembled WGS sequence"/>
</dbReference>
<keyword evidence="1" id="KW-0812">Transmembrane</keyword>
<gene>
    <name evidence="2" type="ORF">J2Z44_004013</name>
</gene>
<reference evidence="2 3" key="1">
    <citation type="submission" date="2021-03" db="EMBL/GenBank/DDBJ databases">
        <title>Genomic Encyclopedia of Type Strains, Phase IV (KMG-IV): sequencing the most valuable type-strain genomes for metagenomic binning, comparative biology and taxonomic classification.</title>
        <authorList>
            <person name="Goeker M."/>
        </authorList>
    </citation>
    <scope>NUCLEOTIDE SEQUENCE [LARGE SCALE GENOMIC DNA]</scope>
    <source>
        <strain evidence="2 3">DSM 28650</strain>
    </source>
</reference>
<proteinExistence type="predicted"/>
<sequence>MKKIIQTIIETIMDQMKSFLVYAISGVVISLIIIAACYFGGYNYRSIMKYTAIGVIIIGAAGAMGGSKMSKDYEYIRNRGMYQDEVDSVIEEQNRSTENIYRAIKMFLTAAIIYGISLI</sequence>
<evidence type="ECO:0000256" key="1">
    <source>
        <dbReference type="SAM" id="Phobius"/>
    </source>
</evidence>
<keyword evidence="3" id="KW-1185">Reference proteome</keyword>
<organism evidence="2 3">
    <name type="scientific">Clostridium punense</name>
    <dbReference type="NCBI Taxonomy" id="1054297"/>
    <lineage>
        <taxon>Bacteria</taxon>
        <taxon>Bacillati</taxon>
        <taxon>Bacillota</taxon>
        <taxon>Clostridia</taxon>
        <taxon>Eubacteriales</taxon>
        <taxon>Clostridiaceae</taxon>
        <taxon>Clostridium</taxon>
    </lineage>
</organism>
<dbReference type="EMBL" id="JAGGLL010000052">
    <property type="protein sequence ID" value="MBP2024158.1"/>
    <property type="molecule type" value="Genomic_DNA"/>
</dbReference>
<protein>
    <submittedName>
        <fullName evidence="2">Uncharacterized protein</fullName>
    </submittedName>
</protein>
<keyword evidence="1" id="KW-1133">Transmembrane helix</keyword>
<evidence type="ECO:0000313" key="3">
    <source>
        <dbReference type="Proteomes" id="UP001519308"/>
    </source>
</evidence>